<proteinExistence type="predicted"/>
<gene>
    <name evidence="1" type="ORF">BCV70DRAFT_121059</name>
</gene>
<name>A0A317XKV7_9BASI</name>
<keyword evidence="2" id="KW-1185">Reference proteome</keyword>
<organism evidence="1 2">
    <name type="scientific">Testicularia cyperi</name>
    <dbReference type="NCBI Taxonomy" id="1882483"/>
    <lineage>
        <taxon>Eukaryota</taxon>
        <taxon>Fungi</taxon>
        <taxon>Dikarya</taxon>
        <taxon>Basidiomycota</taxon>
        <taxon>Ustilaginomycotina</taxon>
        <taxon>Ustilaginomycetes</taxon>
        <taxon>Ustilaginales</taxon>
        <taxon>Anthracoideaceae</taxon>
        <taxon>Testicularia</taxon>
    </lineage>
</organism>
<evidence type="ECO:0000313" key="1">
    <source>
        <dbReference type="EMBL" id="PWY98934.1"/>
    </source>
</evidence>
<sequence>MSYASNDFNIQLHETVKAHRRARWIATTSALLSTRYSPAYSILLTFSIVPDTEHIHAFAMAVGDSSMAKIFDLSMLPLDDAPFVAIEMLMWIKRACSYIDTLNKQGVYTSPLESALLMLTEEASIIIRPEFFGETASRCCILSWGQPTLVILKEQVTRNARTRTGRVIASMELGHGDCIVVDTCVLQRHHLTGTGVALWALASLSDER</sequence>
<dbReference type="Proteomes" id="UP000246740">
    <property type="component" value="Unassembled WGS sequence"/>
</dbReference>
<evidence type="ECO:0000313" key="2">
    <source>
        <dbReference type="Proteomes" id="UP000246740"/>
    </source>
</evidence>
<dbReference type="EMBL" id="KZ819196">
    <property type="protein sequence ID" value="PWY98934.1"/>
    <property type="molecule type" value="Genomic_DNA"/>
</dbReference>
<dbReference type="AlphaFoldDB" id="A0A317XKV7"/>
<accession>A0A317XKV7</accession>
<protein>
    <submittedName>
        <fullName evidence="1">Uncharacterized protein</fullName>
    </submittedName>
</protein>
<reference evidence="1 2" key="1">
    <citation type="journal article" date="2018" name="Mol. Biol. Evol.">
        <title>Broad Genomic Sampling Reveals a Smut Pathogenic Ancestry of the Fungal Clade Ustilaginomycotina.</title>
        <authorList>
            <person name="Kijpornyongpan T."/>
            <person name="Mondo S.J."/>
            <person name="Barry K."/>
            <person name="Sandor L."/>
            <person name="Lee J."/>
            <person name="Lipzen A."/>
            <person name="Pangilinan J."/>
            <person name="LaButti K."/>
            <person name="Hainaut M."/>
            <person name="Henrissat B."/>
            <person name="Grigoriev I.V."/>
            <person name="Spatafora J.W."/>
            <person name="Aime M.C."/>
        </authorList>
    </citation>
    <scope>NUCLEOTIDE SEQUENCE [LARGE SCALE GENOMIC DNA]</scope>
    <source>
        <strain evidence="1 2">MCA 3645</strain>
    </source>
</reference>
<dbReference type="InParanoid" id="A0A317XKV7"/>